<protein>
    <submittedName>
        <fullName evidence="1">Uncharacterized protein</fullName>
    </submittedName>
</protein>
<sequence>MTTEDFDQMHELKSFWDKPLTYRLAFVKRIFGVAQDADFMIQGSNVFQLVTNDCLFFRRRKQFRFVGRVDEIVQFVHREFSQDAVPISFADLQLFGEFEKLLGAACHVD</sequence>
<evidence type="ECO:0000313" key="1">
    <source>
        <dbReference type="EMBL" id="CAA9995488.1"/>
    </source>
</evidence>
<dbReference type="AlphaFoldDB" id="A0A6H5G1G2"/>
<feature type="non-terminal residue" evidence="1">
    <location>
        <position position="109"/>
    </location>
</feature>
<name>A0A6H5G1G2_9HEMI</name>
<accession>A0A6H5G1G2</accession>
<proteinExistence type="predicted"/>
<keyword evidence="2" id="KW-1185">Reference proteome</keyword>
<dbReference type="EMBL" id="CADCXU010003376">
    <property type="protein sequence ID" value="CAA9995488.1"/>
    <property type="molecule type" value="Genomic_DNA"/>
</dbReference>
<reference evidence="1 2" key="1">
    <citation type="submission" date="2020-02" db="EMBL/GenBank/DDBJ databases">
        <authorList>
            <person name="Ferguson B K."/>
        </authorList>
    </citation>
    <scope>NUCLEOTIDE SEQUENCE [LARGE SCALE GENOMIC DNA]</scope>
</reference>
<dbReference type="Proteomes" id="UP000479000">
    <property type="component" value="Unassembled WGS sequence"/>
</dbReference>
<evidence type="ECO:0000313" key="2">
    <source>
        <dbReference type="Proteomes" id="UP000479000"/>
    </source>
</evidence>
<organism evidence="1 2">
    <name type="scientific">Nesidiocoris tenuis</name>
    <dbReference type="NCBI Taxonomy" id="355587"/>
    <lineage>
        <taxon>Eukaryota</taxon>
        <taxon>Metazoa</taxon>
        <taxon>Ecdysozoa</taxon>
        <taxon>Arthropoda</taxon>
        <taxon>Hexapoda</taxon>
        <taxon>Insecta</taxon>
        <taxon>Pterygota</taxon>
        <taxon>Neoptera</taxon>
        <taxon>Paraneoptera</taxon>
        <taxon>Hemiptera</taxon>
        <taxon>Heteroptera</taxon>
        <taxon>Panheteroptera</taxon>
        <taxon>Cimicomorpha</taxon>
        <taxon>Miridae</taxon>
        <taxon>Dicyphina</taxon>
        <taxon>Nesidiocoris</taxon>
    </lineage>
</organism>
<gene>
    <name evidence="1" type="ORF">NTEN_LOCUS2279</name>
</gene>